<proteinExistence type="predicted"/>
<keyword evidence="2" id="KW-1185">Reference proteome</keyword>
<evidence type="ECO:0000313" key="2">
    <source>
        <dbReference type="Proteomes" id="UP000624404"/>
    </source>
</evidence>
<dbReference type="AlphaFoldDB" id="A0A8H2VLA6"/>
<name>A0A8H2VLA6_9HELO</name>
<reference evidence="1" key="1">
    <citation type="submission" date="2020-10" db="EMBL/GenBank/DDBJ databases">
        <authorList>
            <person name="Kusch S."/>
        </authorList>
    </citation>
    <scope>NUCLEOTIDE SEQUENCE</scope>
    <source>
        <strain evidence="1">SwB9</strain>
    </source>
</reference>
<dbReference type="Proteomes" id="UP000624404">
    <property type="component" value="Unassembled WGS sequence"/>
</dbReference>
<dbReference type="OrthoDB" id="3555825at2759"/>
<dbReference type="EMBL" id="CAJHIA010000002">
    <property type="protein sequence ID" value="CAD6439912.1"/>
    <property type="molecule type" value="Genomic_DNA"/>
</dbReference>
<gene>
    <name evidence="1" type="ORF">SCLTRI_LOCUS552</name>
</gene>
<organism evidence="1 2">
    <name type="scientific">Sclerotinia trifoliorum</name>
    <dbReference type="NCBI Taxonomy" id="28548"/>
    <lineage>
        <taxon>Eukaryota</taxon>
        <taxon>Fungi</taxon>
        <taxon>Dikarya</taxon>
        <taxon>Ascomycota</taxon>
        <taxon>Pezizomycotina</taxon>
        <taxon>Leotiomycetes</taxon>
        <taxon>Helotiales</taxon>
        <taxon>Sclerotiniaceae</taxon>
        <taxon>Sclerotinia</taxon>
    </lineage>
</organism>
<evidence type="ECO:0000313" key="1">
    <source>
        <dbReference type="EMBL" id="CAD6439912.1"/>
    </source>
</evidence>
<sequence>MKTCLSTMCRFVDSLVSTGKQLSRVAIYCAADKRHSCMRESKTACSTDETILSFGLNSLYGVQVDEHPNLRNGWPNLEEIILCVSFFPPVDESITFRPAKHIGRHYEKRHLRYFQSIQDLQSGQPQFAKWVPNNRPKFHFACLSKRAEPGKVFDLLIMSHGGSCTALSEKEYVNDMINLSNPHCQVRLVGPDWISSYHFELYGTEEGIFATKKACLILPGSSEEQLWGKIWRQITDDQWKEWNFRFEKRFLY</sequence>
<accession>A0A8H2VLA6</accession>
<comment type="caution">
    <text evidence="1">The sequence shown here is derived from an EMBL/GenBank/DDBJ whole genome shotgun (WGS) entry which is preliminary data.</text>
</comment>
<protein>
    <submittedName>
        <fullName evidence="1">8a74c325-e7bc-4a4a-a4ce-9a63943c8333</fullName>
    </submittedName>
</protein>